<dbReference type="AlphaFoldDB" id="A0A0D0APP8"/>
<reference evidence="3 4" key="1">
    <citation type="submission" date="2014-04" db="EMBL/GenBank/DDBJ databases">
        <authorList>
            <consortium name="DOE Joint Genome Institute"/>
            <person name="Kuo A."/>
            <person name="Ruytinx J."/>
            <person name="Rineau F."/>
            <person name="Colpaert J."/>
            <person name="Kohler A."/>
            <person name="Nagy L.G."/>
            <person name="Floudas D."/>
            <person name="Copeland A."/>
            <person name="Barry K.W."/>
            <person name="Cichocki N."/>
            <person name="Veneault-Fourrey C."/>
            <person name="LaButti K."/>
            <person name="Lindquist E.A."/>
            <person name="Lipzen A."/>
            <person name="Lundell T."/>
            <person name="Morin E."/>
            <person name="Murat C."/>
            <person name="Sun H."/>
            <person name="Tunlid A."/>
            <person name="Henrissat B."/>
            <person name="Grigoriev I.V."/>
            <person name="Hibbett D.S."/>
            <person name="Martin F."/>
            <person name="Nordberg H.P."/>
            <person name="Cantor M.N."/>
            <person name="Hua S.X."/>
        </authorList>
    </citation>
    <scope>NUCLEOTIDE SEQUENCE [LARGE SCALE GENOMIC DNA]</scope>
    <source>
        <strain evidence="3 4">UH-Slu-Lm8-n1</strain>
    </source>
</reference>
<dbReference type="InterPro" id="IPR011009">
    <property type="entry name" value="Kinase-like_dom_sf"/>
</dbReference>
<accession>A0A0D0APP8</accession>
<dbReference type="STRING" id="930992.A0A0D0APP8"/>
<dbReference type="InterPro" id="IPR040976">
    <property type="entry name" value="Pkinase_fungal"/>
</dbReference>
<dbReference type="Proteomes" id="UP000054485">
    <property type="component" value="Unassembled WGS sequence"/>
</dbReference>
<dbReference type="PANTHER" id="PTHR38248:SF2">
    <property type="entry name" value="FUNK1 11"/>
    <property type="match status" value="1"/>
</dbReference>
<sequence length="455" mass="50668">MLRAHYFDRSGVIISLPFNIHKSPGSICLCNALAALTLPDNHYLGLDPTIHMCHAACNGTHVNLADGAIGWVEDNKNNVYSIMAVLWKSHGFFCRGTVCYHIRNKEGKEYALKDCWVEESKKMHKPTILRMLKGVPNVVELIDDWDVYYEGQPDCTACIHEKYGPDQQNDTAFCNRFHRHLLLSPCGVPLSQFSSRTELIAAFRHFVVAHQAMIERRVLHGDLSPNNFVIHDGIGYFIDFDHAAVLAVNTTSTYSPGTGTMPYISIWILQSMRKMVDTNLDSNDQSKDVAPANSFVAKYGGTHGELAPSWSRDSLPWASAYEALGKADLRGALGTCCFAKVGVVLDPTFMVQMTSDYFAAFKPLVQQWQTLVCLANMPDEKERVETTHDKVLEVLTVFINTYIEVPPINPSANSKPIPEVGSGGDNPRIGHPPISKAGPSRFPLHRSTRNLHKSR</sequence>
<dbReference type="OrthoDB" id="5569250at2759"/>
<dbReference type="HOGENOM" id="CLU_601549_0_0_1"/>
<feature type="domain" description="Fungal-type protein kinase" evidence="2">
    <location>
        <begin position="2"/>
        <end position="273"/>
    </location>
</feature>
<evidence type="ECO:0000313" key="4">
    <source>
        <dbReference type="Proteomes" id="UP000054485"/>
    </source>
</evidence>
<proteinExistence type="predicted"/>
<dbReference type="Pfam" id="PF17667">
    <property type="entry name" value="Pkinase_fungal"/>
    <property type="match status" value="1"/>
</dbReference>
<dbReference type="SUPFAM" id="SSF56112">
    <property type="entry name" value="Protein kinase-like (PK-like)"/>
    <property type="match status" value="1"/>
</dbReference>
<gene>
    <name evidence="3" type="ORF">CY34DRAFT_18065</name>
</gene>
<organism evidence="3 4">
    <name type="scientific">Suillus luteus UH-Slu-Lm8-n1</name>
    <dbReference type="NCBI Taxonomy" id="930992"/>
    <lineage>
        <taxon>Eukaryota</taxon>
        <taxon>Fungi</taxon>
        <taxon>Dikarya</taxon>
        <taxon>Basidiomycota</taxon>
        <taxon>Agaricomycotina</taxon>
        <taxon>Agaricomycetes</taxon>
        <taxon>Agaricomycetidae</taxon>
        <taxon>Boletales</taxon>
        <taxon>Suillineae</taxon>
        <taxon>Suillaceae</taxon>
        <taxon>Suillus</taxon>
    </lineage>
</organism>
<dbReference type="PANTHER" id="PTHR38248">
    <property type="entry name" value="FUNK1 6"/>
    <property type="match status" value="1"/>
</dbReference>
<feature type="compositionally biased region" description="Basic residues" evidence="1">
    <location>
        <begin position="443"/>
        <end position="455"/>
    </location>
</feature>
<evidence type="ECO:0000259" key="2">
    <source>
        <dbReference type="Pfam" id="PF17667"/>
    </source>
</evidence>
<reference evidence="4" key="2">
    <citation type="submission" date="2015-01" db="EMBL/GenBank/DDBJ databases">
        <title>Evolutionary Origins and Diversification of the Mycorrhizal Mutualists.</title>
        <authorList>
            <consortium name="DOE Joint Genome Institute"/>
            <consortium name="Mycorrhizal Genomics Consortium"/>
            <person name="Kohler A."/>
            <person name="Kuo A."/>
            <person name="Nagy L.G."/>
            <person name="Floudas D."/>
            <person name="Copeland A."/>
            <person name="Barry K.W."/>
            <person name="Cichocki N."/>
            <person name="Veneault-Fourrey C."/>
            <person name="LaButti K."/>
            <person name="Lindquist E.A."/>
            <person name="Lipzen A."/>
            <person name="Lundell T."/>
            <person name="Morin E."/>
            <person name="Murat C."/>
            <person name="Riley R."/>
            <person name="Ohm R."/>
            <person name="Sun H."/>
            <person name="Tunlid A."/>
            <person name="Henrissat B."/>
            <person name="Grigoriev I.V."/>
            <person name="Hibbett D.S."/>
            <person name="Martin F."/>
        </authorList>
    </citation>
    <scope>NUCLEOTIDE SEQUENCE [LARGE SCALE GENOMIC DNA]</scope>
    <source>
        <strain evidence="4">UH-Slu-Lm8-n1</strain>
    </source>
</reference>
<name>A0A0D0APP8_9AGAM</name>
<evidence type="ECO:0000313" key="3">
    <source>
        <dbReference type="EMBL" id="KIK33928.1"/>
    </source>
</evidence>
<dbReference type="InParanoid" id="A0A0D0APP8"/>
<evidence type="ECO:0000256" key="1">
    <source>
        <dbReference type="SAM" id="MobiDB-lite"/>
    </source>
</evidence>
<protein>
    <recommendedName>
        <fullName evidence="2">Fungal-type protein kinase domain-containing protein</fullName>
    </recommendedName>
</protein>
<feature type="region of interest" description="Disordered" evidence="1">
    <location>
        <begin position="413"/>
        <end position="455"/>
    </location>
</feature>
<keyword evidence="4" id="KW-1185">Reference proteome</keyword>
<dbReference type="Gene3D" id="1.10.510.10">
    <property type="entry name" value="Transferase(Phosphotransferase) domain 1"/>
    <property type="match status" value="1"/>
</dbReference>
<dbReference type="EMBL" id="KN835842">
    <property type="protein sequence ID" value="KIK33928.1"/>
    <property type="molecule type" value="Genomic_DNA"/>
</dbReference>